<reference evidence="9" key="1">
    <citation type="submission" date="2025-05" db="UniProtKB">
        <authorList>
            <consortium name="RefSeq"/>
        </authorList>
    </citation>
    <scope>NUCLEOTIDE SEQUENCE [LARGE SCALE GENOMIC DNA]</scope>
</reference>
<reference evidence="10" key="2">
    <citation type="submission" date="2025-08" db="UniProtKB">
        <authorList>
            <consortium name="RefSeq"/>
        </authorList>
    </citation>
    <scope>IDENTIFICATION</scope>
</reference>
<keyword evidence="5" id="KW-0325">Glycoprotein</keyword>
<dbReference type="GeneID" id="110088621"/>
<dbReference type="Proteomes" id="UP001652642">
    <property type="component" value="Chromosome 1"/>
</dbReference>
<keyword evidence="9" id="KW-1185">Reference proteome</keyword>
<proteinExistence type="inferred from homology"/>
<accession>A0ABM5FBD7</accession>
<dbReference type="Gene3D" id="3.30.497.10">
    <property type="entry name" value="Antithrombin, subunit I, domain 2"/>
    <property type="match status" value="1"/>
</dbReference>
<dbReference type="SUPFAM" id="SSF56574">
    <property type="entry name" value="Serpins"/>
    <property type="match status" value="1"/>
</dbReference>
<keyword evidence="3 7" id="KW-0732">Signal</keyword>
<dbReference type="Gene3D" id="2.10.310.10">
    <property type="entry name" value="Serpins superfamily"/>
    <property type="match status" value="1"/>
</dbReference>
<evidence type="ECO:0000256" key="1">
    <source>
        <dbReference type="ARBA" id="ARBA00009500"/>
    </source>
</evidence>
<dbReference type="InterPro" id="IPR042185">
    <property type="entry name" value="Serpin_sf_2"/>
</dbReference>
<evidence type="ECO:0000256" key="5">
    <source>
        <dbReference type="ARBA" id="ARBA00023180"/>
    </source>
</evidence>
<sequence length="407" mass="46035">MSPINLCLIFAVLFAVAICEIPPAKQQSRSPYLKIAPGNADFAFRFYHQIASEETGKNIFFSPISITTAFACLSLGAKSTTLSQLLSGLGFNQTKISEREIHKGFHHLLHVLNRPEAEIELSLGNALFTHDKYKLLKKFLNDAKHFYHAEVLPTNFKKPEEAVKQINNYIEKKTHGKLVDVVKQLDPKVVVVLVNYIYLKAYWKNPFNYEFTRKDDFFVDEQTTVQVPMMNKDSNFNFYHDEELSCQVVHLPYKGHASALFILPDPGKLKQVEAALGTDALIKWGKSLKQQRLELFLPRFSLFTSYDVESILNKLGVTDVFTDHADLSGITGARNVKVSKAIHKAFLNVHENGTEAAATTVIEIVPTSLPPIVKIDRPFFFLIIDELTKCILFMGKVKNPSEEQSQN</sequence>
<name>A0ABM5FBD7_9SAUR</name>
<dbReference type="PANTHER" id="PTHR11461">
    <property type="entry name" value="SERINE PROTEASE INHIBITOR, SERPIN"/>
    <property type="match status" value="1"/>
</dbReference>
<dbReference type="InterPro" id="IPR036186">
    <property type="entry name" value="Serpin_sf"/>
</dbReference>
<dbReference type="InterPro" id="IPR023795">
    <property type="entry name" value="Serpin_CS"/>
</dbReference>
<feature type="chain" id="PRO_5045821854" evidence="7">
    <location>
        <begin position="20"/>
        <end position="407"/>
    </location>
</feature>
<keyword evidence="4" id="KW-0722">Serine protease inhibitor</keyword>
<comment type="similarity">
    <text evidence="1 6">Belongs to the serpin family.</text>
</comment>
<gene>
    <name evidence="10" type="primary">LOC110088621</name>
</gene>
<dbReference type="PANTHER" id="PTHR11461:SF165">
    <property type="entry name" value="ALPHA-1-ANTITRYPSIN"/>
    <property type="match status" value="1"/>
</dbReference>
<feature type="domain" description="Serpin" evidence="8">
    <location>
        <begin position="44"/>
        <end position="400"/>
    </location>
</feature>
<dbReference type="InterPro" id="IPR042178">
    <property type="entry name" value="Serpin_sf_1"/>
</dbReference>
<protein>
    <submittedName>
        <fullName evidence="10">Alpha-1-antitrypsin-like</fullName>
    </submittedName>
</protein>
<evidence type="ECO:0000256" key="3">
    <source>
        <dbReference type="ARBA" id="ARBA00022729"/>
    </source>
</evidence>
<evidence type="ECO:0000256" key="2">
    <source>
        <dbReference type="ARBA" id="ARBA00022690"/>
    </source>
</evidence>
<evidence type="ECO:0000256" key="6">
    <source>
        <dbReference type="RuleBase" id="RU000411"/>
    </source>
</evidence>
<evidence type="ECO:0000256" key="7">
    <source>
        <dbReference type="SAM" id="SignalP"/>
    </source>
</evidence>
<feature type="signal peptide" evidence="7">
    <location>
        <begin position="1"/>
        <end position="19"/>
    </location>
</feature>
<dbReference type="CDD" id="cd19548">
    <property type="entry name" value="serpinA_A1AT-like"/>
    <property type="match status" value="1"/>
</dbReference>
<dbReference type="InterPro" id="IPR000215">
    <property type="entry name" value="Serpin_fam"/>
</dbReference>
<evidence type="ECO:0000259" key="8">
    <source>
        <dbReference type="SMART" id="SM00093"/>
    </source>
</evidence>
<organism evidence="9 10">
    <name type="scientific">Pogona vitticeps</name>
    <name type="common">central bearded dragon</name>
    <dbReference type="NCBI Taxonomy" id="103695"/>
    <lineage>
        <taxon>Eukaryota</taxon>
        <taxon>Metazoa</taxon>
        <taxon>Chordata</taxon>
        <taxon>Craniata</taxon>
        <taxon>Vertebrata</taxon>
        <taxon>Euteleostomi</taxon>
        <taxon>Lepidosauria</taxon>
        <taxon>Squamata</taxon>
        <taxon>Bifurcata</taxon>
        <taxon>Unidentata</taxon>
        <taxon>Episquamata</taxon>
        <taxon>Toxicofera</taxon>
        <taxon>Iguania</taxon>
        <taxon>Acrodonta</taxon>
        <taxon>Agamidae</taxon>
        <taxon>Amphibolurinae</taxon>
        <taxon>Pogona</taxon>
    </lineage>
</organism>
<dbReference type="SMART" id="SM00093">
    <property type="entry name" value="SERPIN"/>
    <property type="match status" value="1"/>
</dbReference>
<evidence type="ECO:0000313" key="10">
    <source>
        <dbReference type="RefSeq" id="XP_072842717.1"/>
    </source>
</evidence>
<dbReference type="RefSeq" id="XP_072842717.1">
    <property type="nucleotide sequence ID" value="XM_072986616.1"/>
</dbReference>
<dbReference type="Pfam" id="PF00079">
    <property type="entry name" value="Serpin"/>
    <property type="match status" value="1"/>
</dbReference>
<keyword evidence="2" id="KW-0646">Protease inhibitor</keyword>
<dbReference type="InterPro" id="IPR023796">
    <property type="entry name" value="Serpin_dom"/>
</dbReference>
<dbReference type="PRINTS" id="PR00780">
    <property type="entry name" value="LEUSERPINII"/>
</dbReference>
<evidence type="ECO:0000313" key="9">
    <source>
        <dbReference type="Proteomes" id="UP001652642"/>
    </source>
</evidence>
<dbReference type="Gene3D" id="2.30.39.10">
    <property type="entry name" value="Alpha-1-antitrypsin, domain 1"/>
    <property type="match status" value="1"/>
</dbReference>
<dbReference type="PROSITE" id="PS00284">
    <property type="entry name" value="SERPIN"/>
    <property type="match status" value="1"/>
</dbReference>
<evidence type="ECO:0000256" key="4">
    <source>
        <dbReference type="ARBA" id="ARBA00022900"/>
    </source>
</evidence>